<dbReference type="PANTHER" id="PTHR23028">
    <property type="entry name" value="ACETYLTRANSFERASE"/>
    <property type="match status" value="1"/>
</dbReference>
<evidence type="ECO:0000313" key="4">
    <source>
        <dbReference type="EMBL" id="GAA5179731.1"/>
    </source>
</evidence>
<feature type="transmembrane region" description="Helical" evidence="2">
    <location>
        <begin position="254"/>
        <end position="275"/>
    </location>
</feature>
<dbReference type="Proteomes" id="UP001501570">
    <property type="component" value="Unassembled WGS sequence"/>
</dbReference>
<organism evidence="4 5">
    <name type="scientific">Rugosimonospora acidiphila</name>
    <dbReference type="NCBI Taxonomy" id="556531"/>
    <lineage>
        <taxon>Bacteria</taxon>
        <taxon>Bacillati</taxon>
        <taxon>Actinomycetota</taxon>
        <taxon>Actinomycetes</taxon>
        <taxon>Micromonosporales</taxon>
        <taxon>Micromonosporaceae</taxon>
        <taxon>Rugosimonospora</taxon>
    </lineage>
</organism>
<comment type="caution">
    <text evidence="4">The sequence shown here is derived from an EMBL/GenBank/DDBJ whole genome shotgun (WGS) entry which is preliminary data.</text>
</comment>
<keyword evidence="2" id="KW-0472">Membrane</keyword>
<feature type="compositionally biased region" description="Basic and acidic residues" evidence="1">
    <location>
        <begin position="403"/>
        <end position="412"/>
    </location>
</feature>
<feature type="transmembrane region" description="Helical" evidence="2">
    <location>
        <begin position="21"/>
        <end position="37"/>
    </location>
</feature>
<feature type="transmembrane region" description="Helical" evidence="2">
    <location>
        <begin position="173"/>
        <end position="190"/>
    </location>
</feature>
<dbReference type="InterPro" id="IPR050879">
    <property type="entry name" value="Acyltransferase_3"/>
</dbReference>
<dbReference type="EMBL" id="BAABJQ010000003">
    <property type="protein sequence ID" value="GAA5179731.1"/>
    <property type="molecule type" value="Genomic_DNA"/>
</dbReference>
<sequence>MRRETGAAARPNGRRLYEIDLLRFLAALAVLLFHVSYSPGQSEIDYAPVLGPVTRYGYLGVDLFFTISGLVVFMSLWGRSPRQFLASRISRLYPAFWVAVTLTTLVVVVVGARGRPGVGPVQYLANLTMFPQVGNVPYVEGVYWTLWSEWRFYALLFAFAMLGITVRRTHAFMWGWLVASLALEFVPPPGRIGSGIALIVQPFYCHYFIAGMALYLIHRSGATRNLVALLIACYANAVWQGVRNADQRALVDARLNGVVVAAIVTAIFVVMALAATGALRRWSRPGLAAVGLMTYPLYLIHPTLGFALLNALSPAVNRWVLLVGVIAALCALSWLISTQIEARVQPRMRTALAGARKPAPQARPRRLTVEPFVPEPLTPEPLTPEPLDAEPDAAGPIVTARRRLADDARGNP</sequence>
<keyword evidence="5" id="KW-1185">Reference proteome</keyword>
<keyword evidence="2" id="KW-0812">Transmembrane</keyword>
<dbReference type="RefSeq" id="WP_345626598.1">
    <property type="nucleotide sequence ID" value="NZ_BAABJQ010000003.1"/>
</dbReference>
<evidence type="ECO:0000256" key="1">
    <source>
        <dbReference type="SAM" id="MobiDB-lite"/>
    </source>
</evidence>
<dbReference type="InterPro" id="IPR002656">
    <property type="entry name" value="Acyl_transf_3_dom"/>
</dbReference>
<evidence type="ECO:0000259" key="3">
    <source>
        <dbReference type="Pfam" id="PF01757"/>
    </source>
</evidence>
<keyword evidence="4" id="KW-0808">Transferase</keyword>
<feature type="compositionally biased region" description="Low complexity" evidence="1">
    <location>
        <begin position="353"/>
        <end position="362"/>
    </location>
</feature>
<dbReference type="GO" id="GO:0016746">
    <property type="term" value="F:acyltransferase activity"/>
    <property type="evidence" value="ECO:0007669"/>
    <property type="project" value="UniProtKB-KW"/>
</dbReference>
<reference evidence="5" key="1">
    <citation type="journal article" date="2019" name="Int. J. Syst. Evol. Microbiol.">
        <title>The Global Catalogue of Microorganisms (GCM) 10K type strain sequencing project: providing services to taxonomists for standard genome sequencing and annotation.</title>
        <authorList>
            <consortium name="The Broad Institute Genomics Platform"/>
            <consortium name="The Broad Institute Genome Sequencing Center for Infectious Disease"/>
            <person name="Wu L."/>
            <person name="Ma J."/>
        </authorList>
    </citation>
    <scope>NUCLEOTIDE SEQUENCE [LARGE SCALE GENOMIC DNA]</scope>
    <source>
        <strain evidence="5">JCM 18304</strain>
    </source>
</reference>
<name>A0ABP9RLM2_9ACTN</name>
<feature type="transmembrane region" description="Helical" evidence="2">
    <location>
        <begin position="287"/>
        <end position="313"/>
    </location>
</feature>
<gene>
    <name evidence="4" type="ORF">GCM10023322_10440</name>
</gene>
<feature type="transmembrane region" description="Helical" evidence="2">
    <location>
        <begin position="196"/>
        <end position="217"/>
    </location>
</feature>
<feature type="compositionally biased region" description="Pro residues" evidence="1">
    <location>
        <begin position="373"/>
        <end position="384"/>
    </location>
</feature>
<feature type="transmembrane region" description="Helical" evidence="2">
    <location>
        <begin position="150"/>
        <end position="166"/>
    </location>
</feature>
<accession>A0ABP9RLM2</accession>
<feature type="region of interest" description="Disordered" evidence="1">
    <location>
        <begin position="353"/>
        <end position="412"/>
    </location>
</feature>
<feature type="transmembrane region" description="Helical" evidence="2">
    <location>
        <begin position="224"/>
        <end position="242"/>
    </location>
</feature>
<dbReference type="Pfam" id="PF01757">
    <property type="entry name" value="Acyl_transf_3"/>
    <property type="match status" value="1"/>
</dbReference>
<evidence type="ECO:0000256" key="2">
    <source>
        <dbReference type="SAM" id="Phobius"/>
    </source>
</evidence>
<feature type="domain" description="Acyltransferase 3" evidence="3">
    <location>
        <begin position="17"/>
        <end position="337"/>
    </location>
</feature>
<proteinExistence type="predicted"/>
<dbReference type="PANTHER" id="PTHR23028:SF53">
    <property type="entry name" value="ACYL_TRANSF_3 DOMAIN-CONTAINING PROTEIN"/>
    <property type="match status" value="1"/>
</dbReference>
<feature type="transmembrane region" description="Helical" evidence="2">
    <location>
        <begin position="319"/>
        <end position="340"/>
    </location>
</feature>
<evidence type="ECO:0000313" key="5">
    <source>
        <dbReference type="Proteomes" id="UP001501570"/>
    </source>
</evidence>
<keyword evidence="4" id="KW-0012">Acyltransferase</keyword>
<protein>
    <submittedName>
        <fullName evidence="4">Acyltransferase</fullName>
    </submittedName>
</protein>
<feature type="transmembrane region" description="Helical" evidence="2">
    <location>
        <begin position="57"/>
        <end position="80"/>
    </location>
</feature>
<feature type="transmembrane region" description="Helical" evidence="2">
    <location>
        <begin position="92"/>
        <end position="112"/>
    </location>
</feature>
<keyword evidence="2" id="KW-1133">Transmembrane helix</keyword>